<evidence type="ECO:0000313" key="11">
    <source>
        <dbReference type="EMBL" id="TFH97431.1"/>
    </source>
</evidence>
<feature type="transmembrane region" description="Helical" evidence="10">
    <location>
        <begin position="21"/>
        <end position="46"/>
    </location>
</feature>
<evidence type="ECO:0000256" key="2">
    <source>
        <dbReference type="ARBA" id="ARBA00007069"/>
    </source>
</evidence>
<dbReference type="Proteomes" id="UP000297225">
    <property type="component" value="Unassembled WGS sequence"/>
</dbReference>
<sequence>MSKINIDTISKRSGNLKRRGALSKGVFFAVILLSVLTAVPLLFILLDLILKGWKQFNLSLFTEVVPTSMEAMFARQTGDIIPGGILNGITGTLVMLGIAMVLSIPIGLFGGIYLSEKKGTKMANIVRTLTDILQGIPSIVWGIVVYMLVVKAMNSYSALSGGIALGLMMIPMIIRSTEEGLLMIPSTYKEAGLALGGSYTSVMFKVIIPSAFGSLFTGILLAVSRVMGETAPLMVTALGATYVHWDISQPMSAISLLIWEFYNDPNLADLVWSSSLLLLLLILSMNLLAKSIAAKWRI</sequence>
<evidence type="ECO:0000256" key="8">
    <source>
        <dbReference type="ARBA" id="ARBA00022989"/>
    </source>
</evidence>
<dbReference type="Gene3D" id="1.10.3720.10">
    <property type="entry name" value="MetI-like"/>
    <property type="match status" value="1"/>
</dbReference>
<dbReference type="GO" id="GO:0005886">
    <property type="term" value="C:plasma membrane"/>
    <property type="evidence" value="ECO:0007669"/>
    <property type="project" value="UniProtKB-SubCell"/>
</dbReference>
<dbReference type="InterPro" id="IPR005672">
    <property type="entry name" value="Phosphate_PstA"/>
</dbReference>
<dbReference type="PANTHER" id="PTHR42922">
    <property type="entry name" value="PHOSPHATE TRANSPORT SYSTEM PERMEASE PROTEIN PSTA"/>
    <property type="match status" value="1"/>
</dbReference>
<keyword evidence="8 10" id="KW-1133">Transmembrane helix</keyword>
<dbReference type="CDD" id="cd06261">
    <property type="entry name" value="TM_PBP2"/>
    <property type="match status" value="1"/>
</dbReference>
<keyword evidence="7 10" id="KW-0812">Transmembrane</keyword>
<evidence type="ECO:0000256" key="6">
    <source>
        <dbReference type="ARBA" id="ARBA00022592"/>
    </source>
</evidence>
<proteinExistence type="inferred from homology"/>
<feature type="transmembrane region" description="Helical" evidence="10">
    <location>
        <begin position="126"/>
        <end position="149"/>
    </location>
</feature>
<keyword evidence="4" id="KW-0813">Transport</keyword>
<reference evidence="11 12" key="1">
    <citation type="submission" date="2019-03" db="EMBL/GenBank/DDBJ databases">
        <title>Porphyromonas levii Isolated from the Uterus of Dairy Cows.</title>
        <authorList>
            <person name="Francis A.M."/>
        </authorList>
    </citation>
    <scope>NUCLEOTIDE SEQUENCE [LARGE SCALE GENOMIC DNA]</scope>
    <source>
        <strain evidence="11 12">AF5678</strain>
    </source>
</reference>
<accession>A0A4Y8WS82</accession>
<dbReference type="GO" id="GO:0035435">
    <property type="term" value="P:phosphate ion transmembrane transport"/>
    <property type="evidence" value="ECO:0007669"/>
    <property type="project" value="InterPro"/>
</dbReference>
<evidence type="ECO:0000256" key="4">
    <source>
        <dbReference type="ARBA" id="ARBA00022448"/>
    </source>
</evidence>
<keyword evidence="9 10" id="KW-0472">Membrane</keyword>
<keyword evidence="12" id="KW-1185">Reference proteome</keyword>
<comment type="similarity">
    <text evidence="2 10">Belongs to the binding-protein-dependent transport system permease family. CysTW subfamily.</text>
</comment>
<keyword evidence="6" id="KW-0592">Phosphate transport</keyword>
<dbReference type="NCBIfam" id="TIGR00974">
    <property type="entry name" value="3a0107s02c"/>
    <property type="match status" value="1"/>
</dbReference>
<gene>
    <name evidence="11" type="primary">pstA</name>
    <name evidence="11" type="ORF">E4P47_00300</name>
</gene>
<evidence type="ECO:0000256" key="3">
    <source>
        <dbReference type="ARBA" id="ARBA00016864"/>
    </source>
</evidence>
<dbReference type="InterPro" id="IPR000515">
    <property type="entry name" value="MetI-like"/>
</dbReference>
<evidence type="ECO:0000256" key="1">
    <source>
        <dbReference type="ARBA" id="ARBA00004651"/>
    </source>
</evidence>
<protein>
    <recommendedName>
        <fullName evidence="3 10">Phosphate transport system permease protein PstA</fullName>
    </recommendedName>
</protein>
<comment type="subcellular location">
    <subcellularLocation>
        <location evidence="1 10">Cell membrane</location>
        <topology evidence="1 10">Multi-pass membrane protein</topology>
    </subcellularLocation>
</comment>
<organism evidence="11 12">
    <name type="scientific">Porphyromonas levii</name>
    <dbReference type="NCBI Taxonomy" id="28114"/>
    <lineage>
        <taxon>Bacteria</taxon>
        <taxon>Pseudomonadati</taxon>
        <taxon>Bacteroidota</taxon>
        <taxon>Bacteroidia</taxon>
        <taxon>Bacteroidales</taxon>
        <taxon>Porphyromonadaceae</taxon>
        <taxon>Porphyromonas</taxon>
    </lineage>
</organism>
<dbReference type="PROSITE" id="PS50928">
    <property type="entry name" value="ABC_TM1"/>
    <property type="match status" value="1"/>
</dbReference>
<dbReference type="SUPFAM" id="SSF161098">
    <property type="entry name" value="MetI-like"/>
    <property type="match status" value="1"/>
</dbReference>
<evidence type="ECO:0000313" key="12">
    <source>
        <dbReference type="Proteomes" id="UP000297225"/>
    </source>
</evidence>
<dbReference type="EMBL" id="SPNC01000002">
    <property type="protein sequence ID" value="TFH97431.1"/>
    <property type="molecule type" value="Genomic_DNA"/>
</dbReference>
<feature type="transmembrane region" description="Helical" evidence="10">
    <location>
        <begin position="270"/>
        <end position="289"/>
    </location>
</feature>
<evidence type="ECO:0000256" key="10">
    <source>
        <dbReference type="RuleBase" id="RU363043"/>
    </source>
</evidence>
<dbReference type="InterPro" id="IPR035906">
    <property type="entry name" value="MetI-like_sf"/>
</dbReference>
<dbReference type="AlphaFoldDB" id="A0A4Y8WS82"/>
<dbReference type="STRING" id="1122973.GCA_000379925_00646"/>
<evidence type="ECO:0000256" key="5">
    <source>
        <dbReference type="ARBA" id="ARBA00022475"/>
    </source>
</evidence>
<feature type="transmembrane region" description="Helical" evidence="10">
    <location>
        <begin position="93"/>
        <end position="114"/>
    </location>
</feature>
<dbReference type="OrthoDB" id="9785113at2"/>
<dbReference type="RefSeq" id="WP_134849358.1">
    <property type="nucleotide sequence ID" value="NZ_CP197400.1"/>
</dbReference>
<dbReference type="Pfam" id="PF00528">
    <property type="entry name" value="BPD_transp_1"/>
    <property type="match status" value="1"/>
</dbReference>
<comment type="caution">
    <text evidence="11">The sequence shown here is derived from an EMBL/GenBank/DDBJ whole genome shotgun (WGS) entry which is preliminary data.</text>
</comment>
<dbReference type="InterPro" id="IPR051408">
    <property type="entry name" value="Phosphate_transprt_permease"/>
</dbReference>
<feature type="transmembrane region" description="Helical" evidence="10">
    <location>
        <begin position="202"/>
        <end position="223"/>
    </location>
</feature>
<keyword evidence="5 10" id="KW-1003">Cell membrane</keyword>
<dbReference type="GO" id="GO:0005315">
    <property type="term" value="F:phosphate transmembrane transporter activity"/>
    <property type="evidence" value="ECO:0007669"/>
    <property type="project" value="InterPro"/>
</dbReference>
<feature type="transmembrane region" description="Helical" evidence="10">
    <location>
        <begin position="155"/>
        <end position="174"/>
    </location>
</feature>
<name>A0A4Y8WS82_9PORP</name>
<dbReference type="PANTHER" id="PTHR42922:SF1">
    <property type="entry name" value="PHOSPHATE TRANSPORT SYSTEM PERMEASE PROTEIN PSTA"/>
    <property type="match status" value="1"/>
</dbReference>
<evidence type="ECO:0000256" key="7">
    <source>
        <dbReference type="ARBA" id="ARBA00022692"/>
    </source>
</evidence>
<evidence type="ECO:0000256" key="9">
    <source>
        <dbReference type="ARBA" id="ARBA00023136"/>
    </source>
</evidence>